<accession>Q0IF63</accession>
<gene>
    <name evidence="1" type="ORF">AaeL_AAEL006528</name>
</gene>
<proteinExistence type="predicted"/>
<protein>
    <submittedName>
        <fullName evidence="1">AAEL006528-PA</fullName>
    </submittedName>
</protein>
<evidence type="ECO:0000313" key="1">
    <source>
        <dbReference type="EMBL" id="EAT41874.1"/>
    </source>
</evidence>
<evidence type="ECO:0000313" key="2">
    <source>
        <dbReference type="Proteomes" id="UP000682892"/>
    </source>
</evidence>
<organism evidence="1 2">
    <name type="scientific">Aedes aegypti</name>
    <name type="common">Yellowfever mosquito</name>
    <name type="synonym">Culex aegypti</name>
    <dbReference type="NCBI Taxonomy" id="7159"/>
    <lineage>
        <taxon>Eukaryota</taxon>
        <taxon>Metazoa</taxon>
        <taxon>Ecdysozoa</taxon>
        <taxon>Arthropoda</taxon>
        <taxon>Hexapoda</taxon>
        <taxon>Insecta</taxon>
        <taxon>Pterygota</taxon>
        <taxon>Neoptera</taxon>
        <taxon>Endopterygota</taxon>
        <taxon>Diptera</taxon>
        <taxon>Nematocera</taxon>
        <taxon>Culicoidea</taxon>
        <taxon>Culicidae</taxon>
        <taxon>Culicinae</taxon>
        <taxon>Aedini</taxon>
        <taxon>Aedes</taxon>
        <taxon>Stegomyia</taxon>
    </lineage>
</organism>
<dbReference type="PaxDb" id="7159-AAEL006528-PA"/>
<reference evidence="1" key="2">
    <citation type="journal article" date="2007" name="Science">
        <title>Genome sequence of Aedes aegypti, a major arbovirus vector.</title>
        <authorList>
            <person name="Nene V."/>
            <person name="Wortman J.R."/>
            <person name="Lawson D."/>
            <person name="Haas B."/>
            <person name="Kodira C."/>
            <person name="Tu Z.J."/>
            <person name="Loftus B."/>
            <person name="Xi Z."/>
            <person name="Megy K."/>
            <person name="Grabherr M."/>
            <person name="Ren Q."/>
            <person name="Zdobnov E.M."/>
            <person name="Lobo N.F."/>
            <person name="Campbell K.S."/>
            <person name="Brown S.E."/>
            <person name="Bonaldo M.F."/>
            <person name="Zhu J."/>
            <person name="Sinkins S.P."/>
            <person name="Hogenkamp D.G."/>
            <person name="Amedeo P."/>
            <person name="Arensburger P."/>
            <person name="Atkinson P.W."/>
            <person name="Bidwell S."/>
            <person name="Biedler J."/>
            <person name="Birney E."/>
            <person name="Bruggner R.V."/>
            <person name="Costas J."/>
            <person name="Coy M.R."/>
            <person name="Crabtree J."/>
            <person name="Crawford M."/>
            <person name="Debruyn B."/>
            <person name="Decaprio D."/>
            <person name="Eiglmeier K."/>
            <person name="Eisenstadt E."/>
            <person name="El-Dorry H."/>
            <person name="Gelbart W.M."/>
            <person name="Gomes S.L."/>
            <person name="Hammond M."/>
            <person name="Hannick L.I."/>
            <person name="Hogan J.R."/>
            <person name="Holmes M.H."/>
            <person name="Jaffe D."/>
            <person name="Johnston J.S."/>
            <person name="Kennedy R.C."/>
            <person name="Koo H."/>
            <person name="Kravitz S."/>
            <person name="Kriventseva E.V."/>
            <person name="Kulp D."/>
            <person name="Labutti K."/>
            <person name="Lee E."/>
            <person name="Li S."/>
            <person name="Lovin D.D."/>
            <person name="Mao C."/>
            <person name="Mauceli E."/>
            <person name="Menck C.F."/>
            <person name="Miller J.R."/>
            <person name="Montgomery P."/>
            <person name="Mori A."/>
            <person name="Nascimento A.L."/>
            <person name="Naveira H.F."/>
            <person name="Nusbaum C."/>
            <person name="O'leary S."/>
            <person name="Orvis J."/>
            <person name="Pertea M."/>
            <person name="Quesneville H."/>
            <person name="Reidenbach K.R."/>
            <person name="Rogers Y.H."/>
            <person name="Roth C.W."/>
            <person name="Schneider J.R."/>
            <person name="Schatz M."/>
            <person name="Shumway M."/>
            <person name="Stanke M."/>
            <person name="Stinson E.O."/>
            <person name="Tubio J.M."/>
            <person name="Vanzee J.P."/>
            <person name="Verjovski-Almeida S."/>
            <person name="Werner D."/>
            <person name="White O."/>
            <person name="Wyder S."/>
            <person name="Zeng Q."/>
            <person name="Zhao Q."/>
            <person name="Zhao Y."/>
            <person name="Hill C.A."/>
            <person name="Raikhel A.S."/>
            <person name="Soares M.B."/>
            <person name="Knudson D.L."/>
            <person name="Lee N.H."/>
            <person name="Galagan J."/>
            <person name="Salzberg S.L."/>
            <person name="Paulsen I.T."/>
            <person name="Dimopoulos G."/>
            <person name="Collins F.H."/>
            <person name="Birren B."/>
            <person name="Fraser-Liggett C.M."/>
            <person name="Severson D.W."/>
        </authorList>
    </citation>
    <scope>NUCLEOTIDE SEQUENCE [LARGE SCALE GENOMIC DNA]</scope>
    <source>
        <strain evidence="1">Liverpool</strain>
    </source>
</reference>
<feature type="non-terminal residue" evidence="1">
    <location>
        <position position="1"/>
    </location>
</feature>
<reference evidence="1" key="3">
    <citation type="submission" date="2012-09" db="EMBL/GenBank/DDBJ databases">
        <authorList>
            <consortium name="VectorBase"/>
        </authorList>
    </citation>
    <scope>NUCLEOTIDE SEQUENCE</scope>
    <source>
        <strain evidence="1">Liverpool</strain>
    </source>
</reference>
<dbReference type="Proteomes" id="UP000682892">
    <property type="component" value="Chromosome 2"/>
</dbReference>
<name>Q0IF63_AEDAE</name>
<sequence length="64" mass="7327">YTISTGHLSAHWCRRCRLSNLVSKTHRNDSARSILNNVLSFRKCYLSPRRSFSSIALLITSFAL</sequence>
<dbReference type="EMBL" id="CH477394">
    <property type="protein sequence ID" value="EAT41874.1"/>
    <property type="molecule type" value="Genomic_DNA"/>
</dbReference>
<dbReference type="AlphaFoldDB" id="Q0IF63"/>
<reference evidence="1" key="1">
    <citation type="submission" date="2005-10" db="EMBL/GenBank/DDBJ databases">
        <authorList>
            <person name="Loftus B.J."/>
            <person name="Nene V.M."/>
            <person name="Hannick L.I."/>
            <person name="Bidwell S."/>
            <person name="Haas B."/>
            <person name="Amedeo P."/>
            <person name="Orvis J."/>
            <person name="Wortman J.R."/>
            <person name="White O.R."/>
            <person name="Salzberg S."/>
            <person name="Shumway M."/>
            <person name="Koo H."/>
            <person name="Zhao Y."/>
            <person name="Holmes M."/>
            <person name="Miller J."/>
            <person name="Schatz M."/>
            <person name="Pop M."/>
            <person name="Pai G."/>
            <person name="Utterback T."/>
            <person name="Rogers Y.-H."/>
            <person name="Kravitz S."/>
            <person name="Fraser C.M."/>
        </authorList>
    </citation>
    <scope>NUCLEOTIDE SEQUENCE</scope>
    <source>
        <strain evidence="1">Liverpool</strain>
    </source>
</reference>
<dbReference type="HOGENOM" id="CLU_2874154_0_0_1"/>